<dbReference type="Pfam" id="PF00440">
    <property type="entry name" value="TetR_N"/>
    <property type="match status" value="1"/>
</dbReference>
<dbReference type="PROSITE" id="PS50977">
    <property type="entry name" value="HTH_TETR_2"/>
    <property type="match status" value="1"/>
</dbReference>
<dbReference type="Proteomes" id="UP000243342">
    <property type="component" value="Unassembled WGS sequence"/>
</dbReference>
<evidence type="ECO:0000313" key="7">
    <source>
        <dbReference type="Proteomes" id="UP000243342"/>
    </source>
</evidence>
<name>A0A1J7BI28_9ACTN</name>
<proteinExistence type="predicted"/>
<feature type="domain" description="HTH tetR-type" evidence="5">
    <location>
        <begin position="10"/>
        <end position="69"/>
    </location>
</feature>
<dbReference type="GO" id="GO:0003700">
    <property type="term" value="F:DNA-binding transcription factor activity"/>
    <property type="evidence" value="ECO:0007669"/>
    <property type="project" value="TreeGrafter"/>
</dbReference>
<dbReference type="InterPro" id="IPR036271">
    <property type="entry name" value="Tet_transcr_reg_TetR-rel_C_sf"/>
</dbReference>
<dbReference type="InterPro" id="IPR049445">
    <property type="entry name" value="TetR_SbtR-like_C"/>
</dbReference>
<dbReference type="Gene3D" id="1.10.357.10">
    <property type="entry name" value="Tetracycline Repressor, domain 2"/>
    <property type="match status" value="1"/>
</dbReference>
<dbReference type="PANTHER" id="PTHR30055:SF234">
    <property type="entry name" value="HTH-TYPE TRANSCRIPTIONAL REGULATOR BETI"/>
    <property type="match status" value="1"/>
</dbReference>
<dbReference type="GO" id="GO:0000976">
    <property type="term" value="F:transcription cis-regulatory region binding"/>
    <property type="evidence" value="ECO:0007669"/>
    <property type="project" value="TreeGrafter"/>
</dbReference>
<comment type="caution">
    <text evidence="6">The sequence shown here is derived from an EMBL/GenBank/DDBJ whole genome shotgun (WGS) entry which is preliminary data.</text>
</comment>
<dbReference type="InterPro" id="IPR001647">
    <property type="entry name" value="HTH_TetR"/>
</dbReference>
<evidence type="ECO:0000256" key="3">
    <source>
        <dbReference type="ARBA" id="ARBA00023163"/>
    </source>
</evidence>
<dbReference type="AlphaFoldDB" id="A0A1J7BI28"/>
<dbReference type="RefSeq" id="WP_071655736.1">
    <property type="nucleotide sequence ID" value="NZ_MLCF01000025.1"/>
</dbReference>
<dbReference type="STRING" id="1428644.BIV57_06620"/>
<dbReference type="PANTHER" id="PTHR30055">
    <property type="entry name" value="HTH-TYPE TRANSCRIPTIONAL REGULATOR RUTR"/>
    <property type="match status" value="1"/>
</dbReference>
<evidence type="ECO:0000313" key="6">
    <source>
        <dbReference type="EMBL" id="OIV38327.1"/>
    </source>
</evidence>
<dbReference type="SUPFAM" id="SSF46689">
    <property type="entry name" value="Homeodomain-like"/>
    <property type="match status" value="1"/>
</dbReference>
<keyword evidence="3" id="KW-0804">Transcription</keyword>
<keyword evidence="2 4" id="KW-0238">DNA-binding</keyword>
<evidence type="ECO:0000256" key="2">
    <source>
        <dbReference type="ARBA" id="ARBA00023125"/>
    </source>
</evidence>
<dbReference type="OrthoDB" id="9795011at2"/>
<keyword evidence="1" id="KW-0805">Transcription regulation</keyword>
<dbReference type="SUPFAM" id="SSF48498">
    <property type="entry name" value="Tetracyclin repressor-like, C-terminal domain"/>
    <property type="match status" value="1"/>
</dbReference>
<dbReference type="InterPro" id="IPR009057">
    <property type="entry name" value="Homeodomain-like_sf"/>
</dbReference>
<evidence type="ECO:0000256" key="4">
    <source>
        <dbReference type="PROSITE-ProRule" id="PRU00335"/>
    </source>
</evidence>
<organism evidence="6 7">
    <name type="scientific">Mangrovactinospora gilvigrisea</name>
    <dbReference type="NCBI Taxonomy" id="1428644"/>
    <lineage>
        <taxon>Bacteria</taxon>
        <taxon>Bacillati</taxon>
        <taxon>Actinomycetota</taxon>
        <taxon>Actinomycetes</taxon>
        <taxon>Kitasatosporales</taxon>
        <taxon>Streptomycetaceae</taxon>
        <taxon>Mangrovactinospora</taxon>
    </lineage>
</organism>
<dbReference type="PRINTS" id="PR00455">
    <property type="entry name" value="HTHTETR"/>
</dbReference>
<accession>A0A1J7BI28</accession>
<dbReference type="Pfam" id="PF21597">
    <property type="entry name" value="TetR_C_43"/>
    <property type="match status" value="1"/>
</dbReference>
<dbReference type="EMBL" id="MLCF01000025">
    <property type="protein sequence ID" value="OIV38327.1"/>
    <property type="molecule type" value="Genomic_DNA"/>
</dbReference>
<evidence type="ECO:0000259" key="5">
    <source>
        <dbReference type="PROSITE" id="PS50977"/>
    </source>
</evidence>
<feature type="DNA-binding region" description="H-T-H motif" evidence="4">
    <location>
        <begin position="32"/>
        <end position="51"/>
    </location>
</feature>
<dbReference type="InterPro" id="IPR050109">
    <property type="entry name" value="HTH-type_TetR-like_transc_reg"/>
</dbReference>
<evidence type="ECO:0000256" key="1">
    <source>
        <dbReference type="ARBA" id="ARBA00023015"/>
    </source>
</evidence>
<sequence>MTRPVRKDALRNYQRLLETAEHAFTAHGTHAPLEQIARDAGVGIGTLYRHFPNRDALLAALLQERWIDQAALAEKLHEEDGDPVEALRTWLTAVARGTLLYRDLPDACLRLMSDPESEMHRAWKQVRDGGDRLLERARRVGGVRSDVTTVEMFALVHGAIAALHKSAAHHPGTVSDASRMIDLLIDGIAAPTAPRHPST</sequence>
<keyword evidence="7" id="KW-1185">Reference proteome</keyword>
<reference evidence="6 7" key="1">
    <citation type="submission" date="2016-10" db="EMBL/GenBank/DDBJ databases">
        <title>Genome sequence of Streptomyces gilvigriseus MUSC 26.</title>
        <authorList>
            <person name="Lee L.-H."/>
            <person name="Ser H.-L."/>
        </authorList>
    </citation>
    <scope>NUCLEOTIDE SEQUENCE [LARGE SCALE GENOMIC DNA]</scope>
    <source>
        <strain evidence="6 7">MUSC 26</strain>
    </source>
</reference>
<gene>
    <name evidence="6" type="ORF">BIV57_06620</name>
</gene>
<protein>
    <recommendedName>
        <fullName evidence="5">HTH tetR-type domain-containing protein</fullName>
    </recommendedName>
</protein>